<reference evidence="2" key="2">
    <citation type="submission" date="2021-01" db="UniProtKB">
        <authorList>
            <consortium name="EnsemblMetazoa"/>
        </authorList>
    </citation>
    <scope>IDENTIFICATION</scope>
</reference>
<dbReference type="Proteomes" id="UP000007110">
    <property type="component" value="Unassembled WGS sequence"/>
</dbReference>
<accession>A0A7M7HJ06</accession>
<dbReference type="PANTHER" id="PTHR47341:SF1">
    <property type="entry name" value="GATA-TYPE ZINC FINGER PROTEIN 1"/>
    <property type="match status" value="1"/>
</dbReference>
<dbReference type="InParanoid" id="A0A7M7HJ06"/>
<evidence type="ECO:0000256" key="1">
    <source>
        <dbReference type="SAM" id="MobiDB-lite"/>
    </source>
</evidence>
<feature type="compositionally biased region" description="Basic residues" evidence="1">
    <location>
        <begin position="127"/>
        <end position="139"/>
    </location>
</feature>
<feature type="region of interest" description="Disordered" evidence="1">
    <location>
        <begin position="255"/>
        <end position="288"/>
    </location>
</feature>
<sequence length="288" mass="32319">MAYKFYHRFSAADFQRYREFFPKFEHESSRDGFAGSRNTAQSEAAAMQGKTADDKTRDKFTTRNKFWGQRCNNINALPIPPNSYDDDDDDTQTPLIPSTTLSAVSTTSSTTSSSSSSDSSPSESSRARRRKTSRPRRSPKRNDPKFKGVTFSMETAISHGKQEARLTIKSQLSIRRYRRMLTKRSMTGWRRVLHRGFYFHGNSQTGGRTLSDSSSSETDSDTGLGRMRSKAFKSVSNKKRVLPLLFVTSLSQPPNTAAKVGRHSGRLPPHTIPDPLKAHGKTCESCKT</sequence>
<dbReference type="RefSeq" id="XP_011663327.2">
    <property type="nucleotide sequence ID" value="XM_011665025.2"/>
</dbReference>
<dbReference type="EnsemblMetazoa" id="XM_011665025">
    <property type="protein sequence ID" value="XP_011663327"/>
    <property type="gene ID" value="LOC100892523"/>
</dbReference>
<evidence type="ECO:0000313" key="2">
    <source>
        <dbReference type="EnsemblMetazoa" id="XP_011663327"/>
    </source>
</evidence>
<feature type="compositionally biased region" description="Low complexity" evidence="1">
    <location>
        <begin position="98"/>
        <end position="124"/>
    </location>
</feature>
<dbReference type="KEGG" id="spu:100892523"/>
<dbReference type="GeneID" id="100892523"/>
<feature type="region of interest" description="Disordered" evidence="1">
    <location>
        <begin position="26"/>
        <end position="58"/>
    </location>
</feature>
<reference evidence="3" key="1">
    <citation type="submission" date="2015-02" db="EMBL/GenBank/DDBJ databases">
        <title>Genome sequencing for Strongylocentrotus purpuratus.</title>
        <authorList>
            <person name="Murali S."/>
            <person name="Liu Y."/>
            <person name="Vee V."/>
            <person name="English A."/>
            <person name="Wang M."/>
            <person name="Skinner E."/>
            <person name="Han Y."/>
            <person name="Muzny D.M."/>
            <person name="Worley K.C."/>
            <person name="Gibbs R.A."/>
        </authorList>
    </citation>
    <scope>NUCLEOTIDE SEQUENCE</scope>
</reference>
<protein>
    <submittedName>
        <fullName evidence="2">Uncharacterized protein</fullName>
    </submittedName>
</protein>
<dbReference type="PANTHER" id="PTHR47341">
    <property type="entry name" value="GATA-TYPE ZINC FINGER PROTEIN 1"/>
    <property type="match status" value="1"/>
</dbReference>
<dbReference type="OrthoDB" id="10529645at2759"/>
<dbReference type="AlphaFoldDB" id="A0A7M7HJ06"/>
<name>A0A7M7HJ06_STRPU</name>
<feature type="region of interest" description="Disordered" evidence="1">
    <location>
        <begin position="202"/>
        <end position="225"/>
    </location>
</feature>
<organism evidence="2 3">
    <name type="scientific">Strongylocentrotus purpuratus</name>
    <name type="common">Purple sea urchin</name>
    <dbReference type="NCBI Taxonomy" id="7668"/>
    <lineage>
        <taxon>Eukaryota</taxon>
        <taxon>Metazoa</taxon>
        <taxon>Echinodermata</taxon>
        <taxon>Eleutherozoa</taxon>
        <taxon>Echinozoa</taxon>
        <taxon>Echinoidea</taxon>
        <taxon>Euechinoidea</taxon>
        <taxon>Echinacea</taxon>
        <taxon>Camarodonta</taxon>
        <taxon>Echinidea</taxon>
        <taxon>Strongylocentrotidae</taxon>
        <taxon>Strongylocentrotus</taxon>
    </lineage>
</organism>
<feature type="compositionally biased region" description="Low complexity" evidence="1">
    <location>
        <begin position="205"/>
        <end position="225"/>
    </location>
</feature>
<proteinExistence type="predicted"/>
<dbReference type="InterPro" id="IPR053116">
    <property type="entry name" value="GATA-type_Znf_Regulator"/>
</dbReference>
<evidence type="ECO:0000313" key="3">
    <source>
        <dbReference type="Proteomes" id="UP000007110"/>
    </source>
</evidence>
<dbReference type="OMA" id="AYKFYHR"/>
<keyword evidence="3" id="KW-1185">Reference proteome</keyword>
<feature type="region of interest" description="Disordered" evidence="1">
    <location>
        <begin position="72"/>
        <end position="150"/>
    </location>
</feature>